<feature type="active site" evidence="15">
    <location>
        <position position="436"/>
    </location>
</feature>
<evidence type="ECO:0000256" key="7">
    <source>
        <dbReference type="ARBA" id="ARBA00022741"/>
    </source>
</evidence>
<organism evidence="18 19">
    <name type="scientific">Borrelia hermsii (strain HS1 / DAH)</name>
    <dbReference type="NCBI Taxonomy" id="314723"/>
    <lineage>
        <taxon>Bacteria</taxon>
        <taxon>Pseudomonadati</taxon>
        <taxon>Spirochaetota</taxon>
        <taxon>Spirochaetia</taxon>
        <taxon>Spirochaetales</taxon>
        <taxon>Borreliaceae</taxon>
        <taxon>Borrelia</taxon>
    </lineage>
</organism>
<accession>A0AA34R4G5</accession>
<dbReference type="Pfam" id="PF06480">
    <property type="entry name" value="FtsH_ext"/>
    <property type="match status" value="1"/>
</dbReference>
<dbReference type="Pfam" id="PF01434">
    <property type="entry name" value="Peptidase_M41"/>
    <property type="match status" value="1"/>
</dbReference>
<dbReference type="PANTHER" id="PTHR23076:SF97">
    <property type="entry name" value="ATP-DEPENDENT ZINC METALLOPROTEASE YME1L1"/>
    <property type="match status" value="1"/>
</dbReference>
<keyword evidence="5 15" id="KW-0812">Transmembrane</keyword>
<comment type="cofactor">
    <cofactor evidence="15">
        <name>Zn(2+)</name>
        <dbReference type="ChEBI" id="CHEBI:29105"/>
    </cofactor>
    <text evidence="15">Binds 1 zinc ion per subunit.</text>
</comment>
<dbReference type="InterPro" id="IPR037219">
    <property type="entry name" value="Peptidase_M41-like"/>
</dbReference>
<dbReference type="AlphaFoldDB" id="A0AA34R4G5"/>
<keyword evidence="13 15" id="KW-0472">Membrane</keyword>
<feature type="binding site" evidence="15">
    <location>
        <position position="435"/>
    </location>
    <ligand>
        <name>Zn(2+)</name>
        <dbReference type="ChEBI" id="CHEBI:29105"/>
        <note>catalytic</note>
    </ligand>
</feature>
<evidence type="ECO:0000256" key="11">
    <source>
        <dbReference type="ARBA" id="ARBA00022989"/>
    </source>
</evidence>
<dbReference type="PROSITE" id="PS00674">
    <property type="entry name" value="AAA"/>
    <property type="match status" value="1"/>
</dbReference>
<keyword evidence="18" id="KW-0131">Cell cycle</keyword>
<keyword evidence="9 15" id="KW-0862">Zinc</keyword>
<dbReference type="KEGG" id="bhr:BH0789"/>
<keyword evidence="8 15" id="KW-0378">Hydrolase</keyword>
<evidence type="ECO:0000256" key="3">
    <source>
        <dbReference type="ARBA" id="ARBA00022475"/>
    </source>
</evidence>
<dbReference type="PANTHER" id="PTHR23076">
    <property type="entry name" value="METALLOPROTEASE M41 FTSH"/>
    <property type="match status" value="1"/>
</dbReference>
<dbReference type="Pfam" id="PF00004">
    <property type="entry name" value="AAA"/>
    <property type="match status" value="1"/>
</dbReference>
<dbReference type="InterPro" id="IPR003960">
    <property type="entry name" value="ATPase_AAA_CS"/>
</dbReference>
<evidence type="ECO:0000256" key="1">
    <source>
        <dbReference type="ARBA" id="ARBA00004370"/>
    </source>
</evidence>
<evidence type="ECO:0000256" key="4">
    <source>
        <dbReference type="ARBA" id="ARBA00022670"/>
    </source>
</evidence>
<dbReference type="Proteomes" id="UP000008834">
    <property type="component" value="Chromosome"/>
</dbReference>
<keyword evidence="3 15" id="KW-1003">Cell membrane</keyword>
<comment type="similarity">
    <text evidence="16">Belongs to the AAA ATPase family.</text>
</comment>
<feature type="binding site" evidence="15">
    <location>
        <begin position="213"/>
        <end position="220"/>
    </location>
    <ligand>
        <name>ATP</name>
        <dbReference type="ChEBI" id="CHEBI:30616"/>
    </ligand>
</feature>
<dbReference type="RefSeq" id="WP_012422534.1">
    <property type="nucleotide sequence ID" value="NC_010673.1"/>
</dbReference>
<feature type="transmembrane region" description="Helical" evidence="15">
    <location>
        <begin position="121"/>
        <end position="142"/>
    </location>
</feature>
<keyword evidence="11 15" id="KW-1133">Transmembrane helix</keyword>
<comment type="similarity">
    <text evidence="2 15">In the C-terminal section; belongs to the peptidase M41 family.</text>
</comment>
<dbReference type="GO" id="GO:0016887">
    <property type="term" value="F:ATP hydrolysis activity"/>
    <property type="evidence" value="ECO:0007669"/>
    <property type="project" value="UniProtKB-UniRule"/>
</dbReference>
<keyword evidence="4 15" id="KW-0645">Protease</keyword>
<keyword evidence="12 15" id="KW-0482">Metalloprotease</keyword>
<comment type="similarity">
    <text evidence="14 15">In the central section; belongs to the AAA ATPase family.</text>
</comment>
<dbReference type="Gene3D" id="1.10.8.60">
    <property type="match status" value="1"/>
</dbReference>
<comment type="function">
    <text evidence="15">Acts as a processive, ATP-dependent zinc metallopeptidase for both cytoplasmic and membrane proteins. Plays a role in the quality control of integral membrane proteins.</text>
</comment>
<evidence type="ECO:0000256" key="16">
    <source>
        <dbReference type="RuleBase" id="RU003651"/>
    </source>
</evidence>
<feature type="binding site" evidence="15">
    <location>
        <position position="511"/>
    </location>
    <ligand>
        <name>Zn(2+)</name>
        <dbReference type="ChEBI" id="CHEBI:29105"/>
        <note>catalytic</note>
    </ligand>
</feature>
<dbReference type="InterPro" id="IPR027417">
    <property type="entry name" value="P-loop_NTPase"/>
</dbReference>
<evidence type="ECO:0000256" key="10">
    <source>
        <dbReference type="ARBA" id="ARBA00022840"/>
    </source>
</evidence>
<dbReference type="InterPro" id="IPR003593">
    <property type="entry name" value="AAA+_ATPase"/>
</dbReference>
<dbReference type="InterPro" id="IPR041569">
    <property type="entry name" value="AAA_lid_3"/>
</dbReference>
<dbReference type="SMART" id="SM00382">
    <property type="entry name" value="AAA"/>
    <property type="match status" value="1"/>
</dbReference>
<evidence type="ECO:0000256" key="5">
    <source>
        <dbReference type="ARBA" id="ARBA00022692"/>
    </source>
</evidence>
<dbReference type="HAMAP" id="MF_01458">
    <property type="entry name" value="FtsH"/>
    <property type="match status" value="1"/>
</dbReference>
<keyword evidence="18" id="KW-0132">Cell division</keyword>
<comment type="subunit">
    <text evidence="15">Homohexamer.</text>
</comment>
<evidence type="ECO:0000256" key="2">
    <source>
        <dbReference type="ARBA" id="ARBA00010044"/>
    </source>
</evidence>
<evidence type="ECO:0000256" key="13">
    <source>
        <dbReference type="ARBA" id="ARBA00023136"/>
    </source>
</evidence>
<dbReference type="CDD" id="cd19501">
    <property type="entry name" value="RecA-like_FtsH"/>
    <property type="match status" value="1"/>
</dbReference>
<dbReference type="InterPro" id="IPR000642">
    <property type="entry name" value="Peptidase_M41"/>
</dbReference>
<feature type="domain" description="AAA+ ATPase" evidence="17">
    <location>
        <begin position="205"/>
        <end position="344"/>
    </location>
</feature>
<evidence type="ECO:0000256" key="6">
    <source>
        <dbReference type="ARBA" id="ARBA00022723"/>
    </source>
</evidence>
<evidence type="ECO:0000313" key="19">
    <source>
        <dbReference type="Proteomes" id="UP000008834"/>
    </source>
</evidence>
<evidence type="ECO:0000256" key="14">
    <source>
        <dbReference type="ARBA" id="ARBA00061570"/>
    </source>
</evidence>
<sequence>MNINNNNLNNNGKSNNKKKNKNWILILVIVFLILAIFMSYFMRGGENYKNVPYSTFQTYLDSGLIESAVIIDKSQIQFIVKNSNLGKSYFSTSIPYFDLNLLSELKAKRVEVSSGKSQSSLIGVILQTLPWILFFVFFFFIFRQTQGGGGKVFSFGKSNAQKYEAGKNKVTFKDVAGQEEAKQELSEIVEFLKYPKKFEKIGARIPKGVLLVGSPGTGKTLLAKAVAGEAGVNFFHMSGSDFVEMFVGVGASRVRDLFDNARKNVPCIIFIDELDAVGRSRGAGLGGGHDEREQTLNQLLVEMDGFGTYTNVIVMAATNRPDVLDSALLRPGRFDRQVTVTLPDIKEREAILNIHAQKTKLSKEIDLRVIARATPGVSGADLANLINEGALIAARNDQSEILMHDLEEARDKILMGVAKKSMTITDRQKLETAYHEAGHALLHYYLEYADPLHKVTIIPRGRALGVAFSLPREDRLSINKNQILDKIKICYGGYASEQINLGFTTAGVQNDLMQATNLAKKMVTEWGMGEDVGPIFLVDDESPIFLPKEFSKAKAYSENTADRVDREVKRILEGCLKEASDILMKHKDQLVKLAKALVARETLTDNEVRELLGFEIIESDHEKSLKEPKLETVNV</sequence>
<comment type="subcellular location">
    <subcellularLocation>
        <location evidence="15">Cell inner membrane</location>
        <topology evidence="15">Multi-pass membrane protein</topology>
        <orientation evidence="15">Cytoplasmic side</orientation>
    </subcellularLocation>
    <subcellularLocation>
        <location evidence="1">Membrane</location>
    </subcellularLocation>
</comment>
<evidence type="ECO:0000256" key="9">
    <source>
        <dbReference type="ARBA" id="ARBA00022833"/>
    </source>
</evidence>
<evidence type="ECO:0000256" key="12">
    <source>
        <dbReference type="ARBA" id="ARBA00023049"/>
    </source>
</evidence>
<dbReference type="GO" id="GO:0051301">
    <property type="term" value="P:cell division"/>
    <property type="evidence" value="ECO:0007669"/>
    <property type="project" value="UniProtKB-KW"/>
</dbReference>
<reference evidence="19" key="1">
    <citation type="submission" date="2004-12" db="EMBL/GenBank/DDBJ databases">
        <title>The genome sequence of Borrelia hermsii and Borrelia turicatae: comparative analysis of two agents of endemic N. America relapsing fever.</title>
        <authorList>
            <person name="Porcella S.F."/>
            <person name="Raffel S.J."/>
            <person name="Schrumpf M.E."/>
            <person name="Montgomery B."/>
            <person name="Smith T."/>
            <person name="Schwan T.G."/>
        </authorList>
    </citation>
    <scope>NUCLEOTIDE SEQUENCE [LARGE SCALE GENOMIC DNA]</scope>
    <source>
        <strain evidence="19">HS1 / DAH</strain>
    </source>
</reference>
<dbReference type="EC" id="3.4.24.-" evidence="15"/>
<dbReference type="SUPFAM" id="SSF140990">
    <property type="entry name" value="FtsH protease domain-like"/>
    <property type="match status" value="1"/>
</dbReference>
<dbReference type="NCBIfam" id="TIGR01241">
    <property type="entry name" value="FtsH_fam"/>
    <property type="match status" value="1"/>
</dbReference>
<evidence type="ECO:0000256" key="15">
    <source>
        <dbReference type="HAMAP-Rule" id="MF_01458"/>
    </source>
</evidence>
<dbReference type="InterPro" id="IPR005936">
    <property type="entry name" value="FtsH"/>
</dbReference>
<dbReference type="GO" id="GO:0006508">
    <property type="term" value="P:proteolysis"/>
    <property type="evidence" value="ECO:0007669"/>
    <property type="project" value="UniProtKB-KW"/>
</dbReference>
<dbReference type="FunFam" id="1.10.8.60:FF:000001">
    <property type="entry name" value="ATP-dependent zinc metalloprotease FtsH"/>
    <property type="match status" value="1"/>
</dbReference>
<proteinExistence type="inferred from homology"/>
<dbReference type="GO" id="GO:0004222">
    <property type="term" value="F:metalloendopeptidase activity"/>
    <property type="evidence" value="ECO:0007669"/>
    <property type="project" value="InterPro"/>
</dbReference>
<dbReference type="Pfam" id="PF17862">
    <property type="entry name" value="AAA_lid_3"/>
    <property type="match status" value="1"/>
</dbReference>
<protein>
    <recommendedName>
        <fullName evidence="15">ATP-dependent zinc metalloprotease FtsH</fullName>
        <ecNumber evidence="15">3.4.24.-</ecNumber>
    </recommendedName>
</protein>
<dbReference type="SUPFAM" id="SSF52540">
    <property type="entry name" value="P-loop containing nucleoside triphosphate hydrolases"/>
    <property type="match status" value="1"/>
</dbReference>
<dbReference type="FunFam" id="1.20.58.760:FF:000001">
    <property type="entry name" value="ATP-dependent zinc metalloprotease FtsH"/>
    <property type="match status" value="1"/>
</dbReference>
<keyword evidence="6 15" id="KW-0479">Metal-binding</keyword>
<evidence type="ECO:0000259" key="17">
    <source>
        <dbReference type="SMART" id="SM00382"/>
    </source>
</evidence>
<gene>
    <name evidence="15" type="primary">ftsH</name>
    <name evidence="18" type="ordered locus">BH0789</name>
</gene>
<dbReference type="GO" id="GO:0005524">
    <property type="term" value="F:ATP binding"/>
    <property type="evidence" value="ECO:0007669"/>
    <property type="project" value="UniProtKB-UniRule"/>
</dbReference>
<dbReference type="GO" id="GO:0004176">
    <property type="term" value="F:ATP-dependent peptidase activity"/>
    <property type="evidence" value="ECO:0007669"/>
    <property type="project" value="InterPro"/>
</dbReference>
<dbReference type="Gene3D" id="1.20.58.760">
    <property type="entry name" value="Peptidase M41"/>
    <property type="match status" value="1"/>
</dbReference>
<dbReference type="Gene3D" id="3.30.720.210">
    <property type="match status" value="1"/>
</dbReference>
<dbReference type="GO" id="GO:0030163">
    <property type="term" value="P:protein catabolic process"/>
    <property type="evidence" value="ECO:0007669"/>
    <property type="project" value="UniProtKB-UniRule"/>
</dbReference>
<dbReference type="FunFam" id="3.40.50.300:FF:000001">
    <property type="entry name" value="ATP-dependent zinc metalloprotease FtsH"/>
    <property type="match status" value="1"/>
</dbReference>
<evidence type="ECO:0000256" key="8">
    <source>
        <dbReference type="ARBA" id="ARBA00022801"/>
    </source>
</evidence>
<dbReference type="EMBL" id="CP000048">
    <property type="protein sequence ID" value="AAX17284.1"/>
    <property type="molecule type" value="Genomic_DNA"/>
</dbReference>
<feature type="transmembrane region" description="Helical" evidence="15">
    <location>
        <begin position="23"/>
        <end position="42"/>
    </location>
</feature>
<name>A0AA34R4G5_BORHD</name>
<dbReference type="GO" id="GO:0005886">
    <property type="term" value="C:plasma membrane"/>
    <property type="evidence" value="ECO:0007669"/>
    <property type="project" value="UniProtKB-SubCell"/>
</dbReference>
<feature type="binding site" evidence="15">
    <location>
        <position position="439"/>
    </location>
    <ligand>
        <name>Zn(2+)</name>
        <dbReference type="ChEBI" id="CHEBI:29105"/>
        <note>catalytic</note>
    </ligand>
</feature>
<dbReference type="Gene3D" id="3.40.50.300">
    <property type="entry name" value="P-loop containing nucleotide triphosphate hydrolases"/>
    <property type="match status" value="1"/>
</dbReference>
<keyword evidence="10 15" id="KW-0067">ATP-binding</keyword>
<keyword evidence="15" id="KW-0997">Cell inner membrane</keyword>
<keyword evidence="7 15" id="KW-0547">Nucleotide-binding</keyword>
<dbReference type="GO" id="GO:0008270">
    <property type="term" value="F:zinc ion binding"/>
    <property type="evidence" value="ECO:0007669"/>
    <property type="project" value="UniProtKB-UniRule"/>
</dbReference>
<dbReference type="InterPro" id="IPR003959">
    <property type="entry name" value="ATPase_AAA_core"/>
</dbReference>
<dbReference type="InterPro" id="IPR011546">
    <property type="entry name" value="Pept_M41_FtsH_extracell"/>
</dbReference>
<evidence type="ECO:0000313" key="18">
    <source>
        <dbReference type="EMBL" id="AAX17284.1"/>
    </source>
</evidence>